<dbReference type="Gene3D" id="3.90.550.10">
    <property type="entry name" value="Spore Coat Polysaccharide Biosynthesis Protein SpsA, Chain A"/>
    <property type="match status" value="1"/>
</dbReference>
<evidence type="ECO:0000313" key="1">
    <source>
        <dbReference type="EMBL" id="KKM70114.1"/>
    </source>
</evidence>
<accession>A0A0F9JJS4</accession>
<dbReference type="EMBL" id="LAZR01009876">
    <property type="protein sequence ID" value="KKM70114.1"/>
    <property type="molecule type" value="Genomic_DNA"/>
</dbReference>
<organism evidence="1">
    <name type="scientific">marine sediment metagenome</name>
    <dbReference type="NCBI Taxonomy" id="412755"/>
    <lineage>
        <taxon>unclassified sequences</taxon>
        <taxon>metagenomes</taxon>
        <taxon>ecological metagenomes</taxon>
    </lineage>
</organism>
<dbReference type="InterPro" id="IPR029044">
    <property type="entry name" value="Nucleotide-diphossugar_trans"/>
</dbReference>
<name>A0A0F9JJS4_9ZZZZ</name>
<gene>
    <name evidence="1" type="ORF">LCGC14_1444010</name>
</gene>
<sequence>MGEEGVLTMKWPKVLIGGPTSVHKDYCVQELVKAVKQLKRYPNCEILFVDNTYDDGQFAHKMRRLGIPTIHIKPANENVPTRKRLVDCRNWLREKALRDGFDYLLSFESDLVPLYPENVDIVQRLIMSGKKVISGVYCSLKCSKGLFVCKPCNRPQQEEFIKDKDNPVCYRCGGKLEKHEHKWAELPMAWTWAYPKQKDSDFIKMLDLDAMYQETIKQQSAVIHVQSTGVGCILIHRSVLKDIRFRYIQGRLSCDDMFFAIDCRAHNPPIDIYLDTGVVLEHRYREWKGKYKENR</sequence>
<evidence type="ECO:0008006" key="2">
    <source>
        <dbReference type="Google" id="ProtNLM"/>
    </source>
</evidence>
<protein>
    <recommendedName>
        <fullName evidence="2">Glycosyltransferase 2-like domain-containing protein</fullName>
    </recommendedName>
</protein>
<dbReference type="SUPFAM" id="SSF53448">
    <property type="entry name" value="Nucleotide-diphospho-sugar transferases"/>
    <property type="match status" value="1"/>
</dbReference>
<proteinExistence type="predicted"/>
<comment type="caution">
    <text evidence="1">The sequence shown here is derived from an EMBL/GenBank/DDBJ whole genome shotgun (WGS) entry which is preliminary data.</text>
</comment>
<dbReference type="AlphaFoldDB" id="A0A0F9JJS4"/>
<reference evidence="1" key="1">
    <citation type="journal article" date="2015" name="Nature">
        <title>Complex archaea that bridge the gap between prokaryotes and eukaryotes.</title>
        <authorList>
            <person name="Spang A."/>
            <person name="Saw J.H."/>
            <person name="Jorgensen S.L."/>
            <person name="Zaremba-Niedzwiedzka K."/>
            <person name="Martijn J."/>
            <person name="Lind A.E."/>
            <person name="van Eijk R."/>
            <person name="Schleper C."/>
            <person name="Guy L."/>
            <person name="Ettema T.J."/>
        </authorList>
    </citation>
    <scope>NUCLEOTIDE SEQUENCE</scope>
</reference>